<protein>
    <submittedName>
        <fullName evidence="2">Unannotated protein</fullName>
    </submittedName>
</protein>
<organism evidence="2">
    <name type="scientific">freshwater metagenome</name>
    <dbReference type="NCBI Taxonomy" id="449393"/>
    <lineage>
        <taxon>unclassified sequences</taxon>
        <taxon>metagenomes</taxon>
        <taxon>ecological metagenomes</taxon>
    </lineage>
</organism>
<name>A0A6J6EBD9_9ZZZZ</name>
<dbReference type="EMBL" id="CAEZTU010000010">
    <property type="protein sequence ID" value="CAB4573407.1"/>
    <property type="molecule type" value="Genomic_DNA"/>
</dbReference>
<keyword evidence="1" id="KW-0812">Transmembrane</keyword>
<sequence>MSKDNHGQTPAAWTGTFIIISASIISTYALVVNNWTMFWTGIGLSVLGGIVWIAWEKASSKRK</sequence>
<feature type="transmembrane region" description="Helical" evidence="1">
    <location>
        <begin position="37"/>
        <end position="55"/>
    </location>
</feature>
<proteinExistence type="predicted"/>
<keyword evidence="1" id="KW-1133">Transmembrane helix</keyword>
<gene>
    <name evidence="2" type="ORF">UFOPK1740_00402</name>
</gene>
<reference evidence="2" key="1">
    <citation type="submission" date="2020-05" db="EMBL/GenBank/DDBJ databases">
        <authorList>
            <person name="Chiriac C."/>
            <person name="Salcher M."/>
            <person name="Ghai R."/>
            <person name="Kavagutti S V."/>
        </authorList>
    </citation>
    <scope>NUCLEOTIDE SEQUENCE</scope>
</reference>
<dbReference type="AlphaFoldDB" id="A0A6J6EBD9"/>
<accession>A0A6J6EBD9</accession>
<dbReference type="NCBIfam" id="NF041681">
    <property type="entry name" value="HGxxPAAW"/>
    <property type="match status" value="1"/>
</dbReference>
<evidence type="ECO:0000256" key="1">
    <source>
        <dbReference type="SAM" id="Phobius"/>
    </source>
</evidence>
<feature type="transmembrane region" description="Helical" evidence="1">
    <location>
        <begin position="12"/>
        <end position="31"/>
    </location>
</feature>
<evidence type="ECO:0000313" key="2">
    <source>
        <dbReference type="EMBL" id="CAB4573407.1"/>
    </source>
</evidence>
<keyword evidence="1" id="KW-0472">Membrane</keyword>